<dbReference type="EMBL" id="SMBI01000011">
    <property type="protein sequence ID" value="TCU21123.1"/>
    <property type="molecule type" value="Genomic_DNA"/>
</dbReference>
<evidence type="ECO:0000259" key="1">
    <source>
        <dbReference type="Pfam" id="PF07693"/>
    </source>
</evidence>
<reference evidence="2 3" key="1">
    <citation type="submission" date="2019-03" db="EMBL/GenBank/DDBJ databases">
        <title>Genomic Encyclopedia of Type Strains, Phase IV (KMG-V): Genome sequencing to study the core and pangenomes of soil and plant-associated prokaryotes.</title>
        <authorList>
            <person name="Whitman W."/>
        </authorList>
    </citation>
    <scope>NUCLEOTIDE SEQUENCE [LARGE SCALE GENOMIC DNA]</scope>
    <source>
        <strain evidence="2 3">FB403</strain>
    </source>
</reference>
<organism evidence="2 3">
    <name type="scientific">Rhizobium laguerreae</name>
    <dbReference type="NCBI Taxonomy" id="1076926"/>
    <lineage>
        <taxon>Bacteria</taxon>
        <taxon>Pseudomonadati</taxon>
        <taxon>Pseudomonadota</taxon>
        <taxon>Alphaproteobacteria</taxon>
        <taxon>Hyphomicrobiales</taxon>
        <taxon>Rhizobiaceae</taxon>
        <taxon>Rhizobium/Agrobacterium group</taxon>
        <taxon>Rhizobium</taxon>
    </lineage>
</organism>
<feature type="domain" description="KAP NTPase" evidence="1">
    <location>
        <begin position="11"/>
        <end position="193"/>
    </location>
</feature>
<dbReference type="Gene3D" id="3.40.50.300">
    <property type="entry name" value="P-loop containing nucleotide triphosphate hydrolases"/>
    <property type="match status" value="1"/>
</dbReference>
<protein>
    <recommendedName>
        <fullName evidence="1">KAP NTPase domain-containing protein</fullName>
    </recommendedName>
</protein>
<dbReference type="InterPro" id="IPR011646">
    <property type="entry name" value="KAP_P-loop"/>
</dbReference>
<evidence type="ECO:0000313" key="2">
    <source>
        <dbReference type="EMBL" id="TCU21123.1"/>
    </source>
</evidence>
<evidence type="ECO:0000313" key="3">
    <source>
        <dbReference type="Proteomes" id="UP000295021"/>
    </source>
</evidence>
<gene>
    <name evidence="2" type="ORF">EV131_111231</name>
</gene>
<dbReference type="InterPro" id="IPR027417">
    <property type="entry name" value="P-loop_NTPase"/>
</dbReference>
<dbReference type="Pfam" id="PF07693">
    <property type="entry name" value="KAP_NTPase"/>
    <property type="match status" value="1"/>
</dbReference>
<dbReference type="RefSeq" id="WP_132613157.1">
    <property type="nucleotide sequence ID" value="NZ_SMBI01000011.1"/>
</dbReference>
<dbReference type="AlphaFoldDB" id="A0AAX2QHN3"/>
<name>A0AAX2QHN3_9HYPH</name>
<dbReference type="SUPFAM" id="SSF52540">
    <property type="entry name" value="P-loop containing nucleoside triphosphate hydrolases"/>
    <property type="match status" value="1"/>
</dbReference>
<accession>A0AAX2QHN3</accession>
<comment type="caution">
    <text evidence="2">The sequence shown here is derived from an EMBL/GenBank/DDBJ whole genome shotgun (WGS) entry which is preliminary data.</text>
</comment>
<dbReference type="Proteomes" id="UP000295021">
    <property type="component" value="Unassembled WGS sequence"/>
</dbReference>
<proteinExistence type="predicted"/>
<sequence length="573" mass="63919">MSVESVKSAIIEFLASTTPEVLCIRGHWGTGKTHNWKTIAKDRRNKPGGVALNEYAYVSLFGLNTLGELKIQILQNTVVRAQIGDLASFATINNAVSTLERGAKKTVMQSFRALFGNRAETIASALGLLTSKQIICIDDLERKGPKLGSDEVLGFISYLKYERDCKIVLLLNDEALEGEDKKKFAAYLEKVVDRNLLFAPTPEESASIAIKEQNSLSLLVRNRCSELGIDNIRVIQKIDSAVEQIEPLLSAYQPDVLKDVATSIVLFCWMYHQPEIAPTLEFLKRHSRLSLSDNNNELTPQEFRWATRLDEYGFTNVDDLDLALMSGISNGYFTQESIDAHAADLNNRVLHREANARYRDAWASLHYSFAAGEEVVDSIMQSFKDEVAYLTAENLNNVVTLLRSFSMDGEIGEVIDAYIAAKSGAKDAFDASRIFLRDEKLDEEVEKRLDNAWNKQSQPRHIDQVFLQLGEDAFSAETLTALSSAHVDEYVRIFKAYEGDHLRTILAGVFQYRRIENASEPMVEIVAKAQEALIAIGKESRINAHRVKGWGVTIPKEEIAAQDDSGLTAASQA</sequence>